<keyword evidence="2" id="KW-1185">Reference proteome</keyword>
<organism evidence="1 2">
    <name type="scientific">Apodospora peruviana</name>
    <dbReference type="NCBI Taxonomy" id="516989"/>
    <lineage>
        <taxon>Eukaryota</taxon>
        <taxon>Fungi</taxon>
        <taxon>Dikarya</taxon>
        <taxon>Ascomycota</taxon>
        <taxon>Pezizomycotina</taxon>
        <taxon>Sordariomycetes</taxon>
        <taxon>Sordariomycetidae</taxon>
        <taxon>Sordariales</taxon>
        <taxon>Lasiosphaeriaceae</taxon>
        <taxon>Apodospora</taxon>
    </lineage>
</organism>
<sequence>MHGSFNIWVRILQVQYILLYFTQLFGPFLAFRIGAYHIANFPSNSDAAHIAISREHIDANWSPGSCPGQRRALDWGKDCGSGSYVCRHRRVPSMTCSDEVARMLATASTRRALPDKSTTGIRVDSACRPTAAPQCRDANMDPRVWRAPPSS</sequence>
<reference evidence="1" key="2">
    <citation type="submission" date="2023-06" db="EMBL/GenBank/DDBJ databases">
        <authorList>
            <consortium name="Lawrence Berkeley National Laboratory"/>
            <person name="Haridas S."/>
            <person name="Hensen N."/>
            <person name="Bonometti L."/>
            <person name="Westerberg I."/>
            <person name="Brannstrom I.O."/>
            <person name="Guillou S."/>
            <person name="Cros-Aarteil S."/>
            <person name="Calhoun S."/>
            <person name="Kuo A."/>
            <person name="Mondo S."/>
            <person name="Pangilinan J."/>
            <person name="Riley R."/>
            <person name="Labutti K."/>
            <person name="Andreopoulos B."/>
            <person name="Lipzen A."/>
            <person name="Chen C."/>
            <person name="Yanf M."/>
            <person name="Daum C."/>
            <person name="Ng V."/>
            <person name="Clum A."/>
            <person name="Steindorff A."/>
            <person name="Ohm R."/>
            <person name="Martin F."/>
            <person name="Silar P."/>
            <person name="Natvig D."/>
            <person name="Lalanne C."/>
            <person name="Gautier V."/>
            <person name="Ament-Velasquez S.L."/>
            <person name="Kruys A."/>
            <person name="Hutchinson M.I."/>
            <person name="Powell A.J."/>
            <person name="Barry K."/>
            <person name="Miller A.N."/>
            <person name="Grigoriev I.V."/>
            <person name="Debuchy R."/>
            <person name="Gladieux P."/>
            <person name="Thoren M.H."/>
            <person name="Johannesson H."/>
        </authorList>
    </citation>
    <scope>NUCLEOTIDE SEQUENCE</scope>
    <source>
        <strain evidence="1">CBS 118394</strain>
    </source>
</reference>
<comment type="caution">
    <text evidence="1">The sequence shown here is derived from an EMBL/GenBank/DDBJ whole genome shotgun (WGS) entry which is preliminary data.</text>
</comment>
<accession>A0AAE0IBW7</accession>
<proteinExistence type="predicted"/>
<evidence type="ECO:0000313" key="2">
    <source>
        <dbReference type="Proteomes" id="UP001283341"/>
    </source>
</evidence>
<reference evidence="1" key="1">
    <citation type="journal article" date="2023" name="Mol. Phylogenet. Evol.">
        <title>Genome-scale phylogeny and comparative genomics of the fungal order Sordariales.</title>
        <authorList>
            <person name="Hensen N."/>
            <person name="Bonometti L."/>
            <person name="Westerberg I."/>
            <person name="Brannstrom I.O."/>
            <person name="Guillou S."/>
            <person name="Cros-Aarteil S."/>
            <person name="Calhoun S."/>
            <person name="Haridas S."/>
            <person name="Kuo A."/>
            <person name="Mondo S."/>
            <person name="Pangilinan J."/>
            <person name="Riley R."/>
            <person name="LaButti K."/>
            <person name="Andreopoulos B."/>
            <person name="Lipzen A."/>
            <person name="Chen C."/>
            <person name="Yan M."/>
            <person name="Daum C."/>
            <person name="Ng V."/>
            <person name="Clum A."/>
            <person name="Steindorff A."/>
            <person name="Ohm R.A."/>
            <person name="Martin F."/>
            <person name="Silar P."/>
            <person name="Natvig D.O."/>
            <person name="Lalanne C."/>
            <person name="Gautier V."/>
            <person name="Ament-Velasquez S.L."/>
            <person name="Kruys A."/>
            <person name="Hutchinson M.I."/>
            <person name="Powell A.J."/>
            <person name="Barry K."/>
            <person name="Miller A.N."/>
            <person name="Grigoriev I.V."/>
            <person name="Debuchy R."/>
            <person name="Gladieux P."/>
            <person name="Hiltunen Thoren M."/>
            <person name="Johannesson H."/>
        </authorList>
    </citation>
    <scope>NUCLEOTIDE SEQUENCE</scope>
    <source>
        <strain evidence="1">CBS 118394</strain>
    </source>
</reference>
<dbReference type="Proteomes" id="UP001283341">
    <property type="component" value="Unassembled WGS sequence"/>
</dbReference>
<name>A0AAE0IBW7_9PEZI</name>
<protein>
    <submittedName>
        <fullName evidence="1">Uncharacterized protein</fullName>
    </submittedName>
</protein>
<dbReference type="EMBL" id="JAUEDM010000003">
    <property type="protein sequence ID" value="KAK3322148.1"/>
    <property type="molecule type" value="Genomic_DNA"/>
</dbReference>
<dbReference type="AlphaFoldDB" id="A0AAE0IBW7"/>
<gene>
    <name evidence="1" type="ORF">B0H66DRAFT_192264</name>
</gene>
<evidence type="ECO:0000313" key="1">
    <source>
        <dbReference type="EMBL" id="KAK3322148.1"/>
    </source>
</evidence>